<dbReference type="HOGENOM" id="CLU_005766_2_0_1"/>
<evidence type="ECO:0000256" key="3">
    <source>
        <dbReference type="ARBA" id="ARBA00004651"/>
    </source>
</evidence>
<dbReference type="PANTHER" id="PTHR15989">
    <property type="entry name" value="VEZATIN"/>
    <property type="match status" value="1"/>
</dbReference>
<dbReference type="GeneID" id="19170306"/>
<comment type="caution">
    <text evidence="15">The sequence shown here is derived from an EMBL/GenBank/DDBJ whole genome shotgun (WGS) entry which is preliminary data.</text>
</comment>
<comment type="similarity">
    <text evidence="4">Belongs to the vezatin family.</text>
</comment>
<keyword evidence="7 13" id="KW-0812">Transmembrane</keyword>
<evidence type="ECO:0000256" key="12">
    <source>
        <dbReference type="ARBA" id="ARBA00023242"/>
    </source>
</evidence>
<evidence type="ECO:0000256" key="2">
    <source>
        <dbReference type="ARBA" id="ARBA00004536"/>
    </source>
</evidence>
<evidence type="ECO:0000256" key="1">
    <source>
        <dbReference type="ARBA" id="ARBA00004123"/>
    </source>
</evidence>
<dbReference type="GO" id="GO:0005886">
    <property type="term" value="C:plasma membrane"/>
    <property type="evidence" value="ECO:0007669"/>
    <property type="project" value="UniProtKB-SubCell"/>
</dbReference>
<evidence type="ECO:0000256" key="5">
    <source>
        <dbReference type="ARBA" id="ARBA00018125"/>
    </source>
</evidence>
<feature type="domain" description="Myosin-binding" evidence="14">
    <location>
        <begin position="117"/>
        <end position="406"/>
    </location>
</feature>
<evidence type="ECO:0000313" key="16">
    <source>
        <dbReference type="Proteomes" id="UP000019478"/>
    </source>
</evidence>
<evidence type="ECO:0000256" key="10">
    <source>
        <dbReference type="ARBA" id="ARBA00023054"/>
    </source>
</evidence>
<organism evidence="15 16">
    <name type="scientific">Capronia epimyces CBS 606.96</name>
    <dbReference type="NCBI Taxonomy" id="1182542"/>
    <lineage>
        <taxon>Eukaryota</taxon>
        <taxon>Fungi</taxon>
        <taxon>Dikarya</taxon>
        <taxon>Ascomycota</taxon>
        <taxon>Pezizomycotina</taxon>
        <taxon>Eurotiomycetes</taxon>
        <taxon>Chaetothyriomycetidae</taxon>
        <taxon>Chaetothyriales</taxon>
        <taxon>Herpotrichiellaceae</taxon>
        <taxon>Capronia</taxon>
    </lineage>
</organism>
<comment type="subcellular location">
    <subcellularLocation>
        <location evidence="2">Cell junction</location>
        <location evidence="2">Adherens junction</location>
    </subcellularLocation>
    <subcellularLocation>
        <location evidence="3">Cell membrane</location>
        <topology evidence="3">Multi-pass membrane protein</topology>
    </subcellularLocation>
    <subcellularLocation>
        <location evidence="1">Nucleus</location>
    </subcellularLocation>
</comment>
<reference evidence="15 16" key="1">
    <citation type="submission" date="2013-03" db="EMBL/GenBank/DDBJ databases">
        <title>The Genome Sequence of Capronia epimyces CBS 606.96.</title>
        <authorList>
            <consortium name="The Broad Institute Genomics Platform"/>
            <person name="Cuomo C."/>
            <person name="de Hoog S."/>
            <person name="Gorbushina A."/>
            <person name="Walker B."/>
            <person name="Young S.K."/>
            <person name="Zeng Q."/>
            <person name="Gargeya S."/>
            <person name="Fitzgerald M."/>
            <person name="Haas B."/>
            <person name="Abouelleil A."/>
            <person name="Allen A.W."/>
            <person name="Alvarado L."/>
            <person name="Arachchi H.M."/>
            <person name="Berlin A.M."/>
            <person name="Chapman S.B."/>
            <person name="Gainer-Dewar J."/>
            <person name="Goldberg J."/>
            <person name="Griggs A."/>
            <person name="Gujja S."/>
            <person name="Hansen M."/>
            <person name="Howarth C."/>
            <person name="Imamovic A."/>
            <person name="Ireland A."/>
            <person name="Larimer J."/>
            <person name="McCowan C."/>
            <person name="Murphy C."/>
            <person name="Pearson M."/>
            <person name="Poon T.W."/>
            <person name="Priest M."/>
            <person name="Roberts A."/>
            <person name="Saif S."/>
            <person name="Shea T."/>
            <person name="Sisk P."/>
            <person name="Sykes S."/>
            <person name="Wortman J."/>
            <person name="Nusbaum C."/>
            <person name="Birren B."/>
        </authorList>
    </citation>
    <scope>NUCLEOTIDE SEQUENCE [LARGE SCALE GENOMIC DNA]</scope>
    <source>
        <strain evidence="15 16">CBS 606.96</strain>
    </source>
</reference>
<dbReference type="Proteomes" id="UP000019478">
    <property type="component" value="Unassembled WGS sequence"/>
</dbReference>
<evidence type="ECO:0000256" key="7">
    <source>
        <dbReference type="ARBA" id="ARBA00022692"/>
    </source>
</evidence>
<protein>
    <recommendedName>
        <fullName evidence="5">Vezatin</fullName>
    </recommendedName>
</protein>
<evidence type="ECO:0000256" key="9">
    <source>
        <dbReference type="ARBA" id="ARBA00022989"/>
    </source>
</evidence>
<dbReference type="EMBL" id="AMGY01000005">
    <property type="protein sequence ID" value="EXJ82383.1"/>
    <property type="molecule type" value="Genomic_DNA"/>
</dbReference>
<dbReference type="STRING" id="1182542.W9XQB4"/>
<dbReference type="InterPro" id="IPR026858">
    <property type="entry name" value="Vezatin"/>
</dbReference>
<keyword evidence="11 13" id="KW-0472">Membrane</keyword>
<keyword evidence="10" id="KW-0175">Coiled coil</keyword>
<dbReference type="PANTHER" id="PTHR15989:SF5">
    <property type="entry name" value="VEZATIN"/>
    <property type="match status" value="1"/>
</dbReference>
<dbReference type="GO" id="GO:0005634">
    <property type="term" value="C:nucleus"/>
    <property type="evidence" value="ECO:0007669"/>
    <property type="project" value="UniProtKB-SubCell"/>
</dbReference>
<feature type="transmembrane region" description="Helical" evidence="13">
    <location>
        <begin position="139"/>
        <end position="157"/>
    </location>
</feature>
<proteinExistence type="inferred from homology"/>
<evidence type="ECO:0000256" key="11">
    <source>
        <dbReference type="ARBA" id="ARBA00023136"/>
    </source>
</evidence>
<evidence type="ECO:0000259" key="14">
    <source>
        <dbReference type="Pfam" id="PF12632"/>
    </source>
</evidence>
<dbReference type="GO" id="GO:0098609">
    <property type="term" value="P:cell-cell adhesion"/>
    <property type="evidence" value="ECO:0007669"/>
    <property type="project" value="InterPro"/>
</dbReference>
<evidence type="ECO:0000256" key="6">
    <source>
        <dbReference type="ARBA" id="ARBA00022475"/>
    </source>
</evidence>
<dbReference type="AlphaFoldDB" id="W9XQB4"/>
<dbReference type="OrthoDB" id="21151at2759"/>
<feature type="transmembrane region" description="Helical" evidence="13">
    <location>
        <begin position="102"/>
        <end position="124"/>
    </location>
</feature>
<keyword evidence="9 13" id="KW-1133">Transmembrane helix</keyword>
<dbReference type="InterPro" id="IPR026859">
    <property type="entry name" value="Myosin-bd"/>
</dbReference>
<evidence type="ECO:0000256" key="4">
    <source>
        <dbReference type="ARBA" id="ARBA00007245"/>
    </source>
</evidence>
<evidence type="ECO:0000313" key="15">
    <source>
        <dbReference type="EMBL" id="EXJ82383.1"/>
    </source>
</evidence>
<evidence type="ECO:0000256" key="8">
    <source>
        <dbReference type="ARBA" id="ARBA00022949"/>
    </source>
</evidence>
<keyword evidence="16" id="KW-1185">Reference proteome</keyword>
<accession>W9XQB4</accession>
<name>W9XQB4_9EURO</name>
<dbReference type="Pfam" id="PF12632">
    <property type="entry name" value="Vezatin"/>
    <property type="match status" value="1"/>
</dbReference>
<dbReference type="eggNOG" id="ENOG502QSNT">
    <property type="taxonomic scope" value="Eukaryota"/>
</dbReference>
<keyword evidence="12" id="KW-0539">Nucleus</keyword>
<evidence type="ECO:0000256" key="13">
    <source>
        <dbReference type="SAM" id="Phobius"/>
    </source>
</evidence>
<dbReference type="GO" id="GO:0017022">
    <property type="term" value="F:myosin binding"/>
    <property type="evidence" value="ECO:0007669"/>
    <property type="project" value="InterPro"/>
</dbReference>
<dbReference type="RefSeq" id="XP_007734506.1">
    <property type="nucleotide sequence ID" value="XM_007736316.1"/>
</dbReference>
<keyword evidence="6" id="KW-1003">Cell membrane</keyword>
<sequence>MEALIYNESPIAEYLEADAIPFESADPPSPTPSAQTFAPRGLPKLRERLRTIRETAASVTDVANEQFLERFRYTIVASQLLYDDPKPRRYTQDEQGVDTHPLSIQGAVITAGISFSIAFVVHLLRRGYTTPQSLRWTDISTYTLLLLGGSVLLIYLVRRQYLDFIRRSAGSALRKAVSNWARFDATAGEALRFVQEVEIVSRGYEISQPLPPISRLEDRLPSSRCRELRATLGSALTASIRCSVDAHNAIQPFVRDSDLQGYHDIYNITMQDYLDTVTIAHTTQANAHHSLRELRVLFRLHWIARKVFLCDLLALHSGSTWYNISQSRKTLQLLQDLDATIFHGAQDLHTAVIREDVGERLQESTDADQAIEHDTELATPQKQHAKAQMRRFEAVANCIRVLNAKVHLIREDIDRSSCNHDVAEFRTEISRHYETLGPEIRNLLVEWEKGRNTMFLGVGGDFDNRRLSGMSSDIRSPASPSPSSLGGLTIVDGGPAEAFKLLSGEERGASDAAGLDEEVFEAVALPRKRMSWAYMSREEKLGKLHEDRKKRATLLEHAENTTSMLRELQMVIKHRPNTTRSDKRVTSI</sequence>
<gene>
    <name evidence="15" type="ORF">A1O3_06196</name>
</gene>
<keyword evidence="8" id="KW-0965">Cell junction</keyword>